<evidence type="ECO:0000313" key="4">
    <source>
        <dbReference type="Proteomes" id="UP001589896"/>
    </source>
</evidence>
<evidence type="ECO:0000256" key="2">
    <source>
        <dbReference type="SAM" id="Phobius"/>
    </source>
</evidence>
<feature type="compositionally biased region" description="Basic residues" evidence="1">
    <location>
        <begin position="1"/>
        <end position="10"/>
    </location>
</feature>
<comment type="caution">
    <text evidence="3">The sequence shown here is derived from an EMBL/GenBank/DDBJ whole genome shotgun (WGS) entry which is preliminary data.</text>
</comment>
<keyword evidence="2" id="KW-0812">Transmembrane</keyword>
<reference evidence="3 4" key="1">
    <citation type="submission" date="2024-09" db="EMBL/GenBank/DDBJ databases">
        <authorList>
            <person name="Sun Q."/>
            <person name="Mori K."/>
        </authorList>
    </citation>
    <scope>NUCLEOTIDE SEQUENCE [LARGE SCALE GENOMIC DNA]</scope>
    <source>
        <strain evidence="3 4">KCTC 23076</strain>
    </source>
</reference>
<keyword evidence="2" id="KW-0472">Membrane</keyword>
<evidence type="ECO:0000256" key="1">
    <source>
        <dbReference type="SAM" id="MobiDB-lite"/>
    </source>
</evidence>
<protein>
    <recommendedName>
        <fullName evidence="5">DNA helicase</fullName>
    </recommendedName>
</protein>
<dbReference type="EMBL" id="JBHLTG010000005">
    <property type="protein sequence ID" value="MFC0680343.1"/>
    <property type="molecule type" value="Genomic_DNA"/>
</dbReference>
<keyword evidence="2" id="KW-1133">Transmembrane helix</keyword>
<feature type="compositionally biased region" description="Basic and acidic residues" evidence="1">
    <location>
        <begin position="14"/>
        <end position="29"/>
    </location>
</feature>
<sequence>MGSERKRRANMRGVLKDNRSAVGLKERDQASKENMQTLLEEQKAVLEHAAAIVKDAGLQLGAFTREEVTPKVRDTMTNTMKPLLAGGVAATALASESAKKKIAEGVGKAAEFGKKIKTEGTSKATLLAQKAGLVEVKPAPKSPGIGRYILIGLGVVALAGLVYAVWQTLRADDDLWIEDEPEALDEDLSIEPESNAPASNI</sequence>
<dbReference type="RefSeq" id="WP_386671994.1">
    <property type="nucleotide sequence ID" value="NZ_JBHLTG010000005.1"/>
</dbReference>
<evidence type="ECO:0008006" key="5">
    <source>
        <dbReference type="Google" id="ProtNLM"/>
    </source>
</evidence>
<proteinExistence type="predicted"/>
<organism evidence="3 4">
    <name type="scientific">Lysobacter korlensis</name>
    <dbReference type="NCBI Taxonomy" id="553636"/>
    <lineage>
        <taxon>Bacteria</taxon>
        <taxon>Pseudomonadati</taxon>
        <taxon>Pseudomonadota</taxon>
        <taxon>Gammaproteobacteria</taxon>
        <taxon>Lysobacterales</taxon>
        <taxon>Lysobacteraceae</taxon>
        <taxon>Lysobacter</taxon>
    </lineage>
</organism>
<dbReference type="Proteomes" id="UP001589896">
    <property type="component" value="Unassembled WGS sequence"/>
</dbReference>
<gene>
    <name evidence="3" type="ORF">ACFFGH_21115</name>
</gene>
<evidence type="ECO:0000313" key="3">
    <source>
        <dbReference type="EMBL" id="MFC0680343.1"/>
    </source>
</evidence>
<name>A0ABV6RTN7_9GAMM</name>
<keyword evidence="4" id="KW-1185">Reference proteome</keyword>
<feature type="region of interest" description="Disordered" evidence="1">
    <location>
        <begin position="1"/>
        <end position="29"/>
    </location>
</feature>
<accession>A0ABV6RTN7</accession>
<feature type="transmembrane region" description="Helical" evidence="2">
    <location>
        <begin position="148"/>
        <end position="166"/>
    </location>
</feature>